<sequence length="104" mass="11385">MRREGRQRGWVFAVDRSLVDPEGKTRARAVQVDGAAAANGGFVRAPRKPTNHSKPAVGRAYKALIGKGEAAGSGRGRHKFKYDEVKLYYQEADGAADAMLDFDY</sequence>
<protein>
    <submittedName>
        <fullName evidence="1">Uncharacterized protein</fullName>
    </submittedName>
</protein>
<keyword evidence="2" id="KW-1185">Reference proteome</keyword>
<gene>
    <name evidence="1" type="ORF">URODEC1_LOCUS18310</name>
</gene>
<evidence type="ECO:0000313" key="1">
    <source>
        <dbReference type="EMBL" id="CAL4917004.1"/>
    </source>
</evidence>
<dbReference type="EMBL" id="OZ075123">
    <property type="protein sequence ID" value="CAL4917004.1"/>
    <property type="molecule type" value="Genomic_DNA"/>
</dbReference>
<dbReference type="Proteomes" id="UP001497457">
    <property type="component" value="Chromosome 13rd"/>
</dbReference>
<dbReference type="PANTHER" id="PTHR34278:SF11">
    <property type="entry name" value="OS01G0510200 PROTEIN"/>
    <property type="match status" value="1"/>
</dbReference>
<dbReference type="AlphaFoldDB" id="A0ABC8WWJ5"/>
<organism evidence="1 2">
    <name type="scientific">Urochloa decumbens</name>
    <dbReference type="NCBI Taxonomy" id="240449"/>
    <lineage>
        <taxon>Eukaryota</taxon>
        <taxon>Viridiplantae</taxon>
        <taxon>Streptophyta</taxon>
        <taxon>Embryophyta</taxon>
        <taxon>Tracheophyta</taxon>
        <taxon>Spermatophyta</taxon>
        <taxon>Magnoliopsida</taxon>
        <taxon>Liliopsida</taxon>
        <taxon>Poales</taxon>
        <taxon>Poaceae</taxon>
        <taxon>PACMAD clade</taxon>
        <taxon>Panicoideae</taxon>
        <taxon>Panicodae</taxon>
        <taxon>Paniceae</taxon>
        <taxon>Melinidinae</taxon>
        <taxon>Urochloa</taxon>
    </lineage>
</organism>
<reference evidence="1 2" key="2">
    <citation type="submission" date="2024-10" db="EMBL/GenBank/DDBJ databases">
        <authorList>
            <person name="Ryan C."/>
        </authorList>
    </citation>
    <scope>NUCLEOTIDE SEQUENCE [LARGE SCALE GENOMIC DNA]</scope>
</reference>
<name>A0ABC8WWJ5_9POAL</name>
<dbReference type="PANTHER" id="PTHR34278">
    <property type="entry name" value="PROTEIN THI031, PUTATIVE-RELATED"/>
    <property type="match status" value="1"/>
</dbReference>
<reference evidence="2" key="1">
    <citation type="submission" date="2024-06" db="EMBL/GenBank/DDBJ databases">
        <authorList>
            <person name="Ryan C."/>
        </authorList>
    </citation>
    <scope>NUCLEOTIDE SEQUENCE [LARGE SCALE GENOMIC DNA]</scope>
</reference>
<evidence type="ECO:0000313" key="2">
    <source>
        <dbReference type="Proteomes" id="UP001497457"/>
    </source>
</evidence>
<accession>A0ABC8WWJ5</accession>
<proteinExistence type="predicted"/>